<dbReference type="CDD" id="cd00736">
    <property type="entry name" value="lambda_lys-like"/>
    <property type="match status" value="1"/>
</dbReference>
<keyword evidence="2" id="KW-1185">Reference proteome</keyword>
<evidence type="ECO:0000313" key="1">
    <source>
        <dbReference type="EMBL" id="MEW5291996.1"/>
    </source>
</evidence>
<evidence type="ECO:0000313" key="2">
    <source>
        <dbReference type="Proteomes" id="UP001554567"/>
    </source>
</evidence>
<protein>
    <submittedName>
        <fullName evidence="1">Glycoside hydrolase family 104 protein</fullName>
    </submittedName>
</protein>
<name>A0ABV3N8G2_9GAMM</name>
<dbReference type="GO" id="GO:0016787">
    <property type="term" value="F:hydrolase activity"/>
    <property type="evidence" value="ECO:0007669"/>
    <property type="project" value="UniProtKB-KW"/>
</dbReference>
<dbReference type="RefSeq" id="WP_367168809.1">
    <property type="nucleotide sequence ID" value="NZ_JBFKZN010000027.1"/>
</dbReference>
<dbReference type="Proteomes" id="UP001554567">
    <property type="component" value="Unassembled WGS sequence"/>
</dbReference>
<dbReference type="Gene3D" id="1.10.530.10">
    <property type="match status" value="1"/>
</dbReference>
<comment type="caution">
    <text evidence="1">The sequence shown here is derived from an EMBL/GenBank/DDBJ whole genome shotgun (WGS) entry which is preliminary data.</text>
</comment>
<reference evidence="1 2" key="1">
    <citation type="submission" date="2024-07" db="EMBL/GenBank/DDBJ databases">
        <authorList>
            <person name="Dulla G.F.J."/>
            <person name="Delorm J.G."/>
        </authorList>
    </citation>
    <scope>NUCLEOTIDE SEQUENCE [LARGE SCALE GENOMIC DNA]</scope>
    <source>
        <strain evidence="1 2">JGD 233</strain>
    </source>
</reference>
<proteinExistence type="predicted"/>
<organism evidence="1 2">
    <name type="scientific">Erwinia papayae</name>
    <dbReference type="NCBI Taxonomy" id="206499"/>
    <lineage>
        <taxon>Bacteria</taxon>
        <taxon>Pseudomonadati</taxon>
        <taxon>Pseudomonadota</taxon>
        <taxon>Gammaproteobacteria</taxon>
        <taxon>Enterobacterales</taxon>
        <taxon>Erwiniaceae</taxon>
        <taxon>Erwinia</taxon>
    </lineage>
</organism>
<keyword evidence="1" id="KW-0378">Hydrolase</keyword>
<gene>
    <name evidence="1" type="ORF">ABW286_22940</name>
</gene>
<sequence length="180" mass="20561">MSSFMYRDDNIKILRLRAFLQMIRIGEGTTHENGYGTMFNGVKFTDFSRHPNVRNEANGIVSTAAGAYQFLYRTWRNFQNKFLFIDFSPHNQDLGCIALIAGRKALVDVMNGKVSEAIHLCRVEWASLPGSPHGQPTANKEMIMKKYEVYFSEERPGKSTLYATNAEIKKFIETNYSEAL</sequence>
<dbReference type="InterPro" id="IPR023346">
    <property type="entry name" value="Lysozyme-like_dom_sf"/>
</dbReference>
<dbReference type="SUPFAM" id="SSF53955">
    <property type="entry name" value="Lysozyme-like"/>
    <property type="match status" value="1"/>
</dbReference>
<accession>A0ABV3N8G2</accession>
<dbReference type="EMBL" id="JBFKZN010000027">
    <property type="protein sequence ID" value="MEW5291996.1"/>
    <property type="molecule type" value="Genomic_DNA"/>
</dbReference>